<dbReference type="EMBL" id="JBHSFO010000005">
    <property type="protein sequence ID" value="MFC4604347.1"/>
    <property type="molecule type" value="Genomic_DNA"/>
</dbReference>
<sequence>MSPSLPTPRGPISCALLSALSTGPAGSLTKEPELRHADPLGGDLQLSLAICYELHYRGFDGVDAEWEWDPALLAVRGRMERRFLTRLRADVDGGTDSTASLRTVSEEPPDGSGASRYLLEHGTWEQMREYFVHRSIYQLKEADPHAWVIPRLQGRAKCALVAVEFDEFGGGIPERMHSLLFEDLMRAADLDWRYLAYLDQVPPLTLATVNLMSLFGLHRGLRGALVGLFAAAETTTPPSARRLVQTLERLHAPPECIRFYAEHVEADAVHEQVLRLDVVGGLLDLEPDLAGDVVFGIRSSELLEARVSERMIDSWSHGRTSLLPTGRPLVEDAAASGR</sequence>
<comment type="caution">
    <text evidence="2">The sequence shown here is derived from an EMBL/GenBank/DDBJ whole genome shotgun (WGS) entry which is preliminary data.</text>
</comment>
<evidence type="ECO:0000313" key="3">
    <source>
        <dbReference type="Proteomes" id="UP001595914"/>
    </source>
</evidence>
<dbReference type="RefSeq" id="WP_378417087.1">
    <property type="nucleotide sequence ID" value="NZ_JBHSFO010000005.1"/>
</dbReference>
<feature type="region of interest" description="Disordered" evidence="1">
    <location>
        <begin position="93"/>
        <end position="114"/>
    </location>
</feature>
<dbReference type="SUPFAM" id="SSF48613">
    <property type="entry name" value="Heme oxygenase-like"/>
    <property type="match status" value="1"/>
</dbReference>
<evidence type="ECO:0000313" key="2">
    <source>
        <dbReference type="EMBL" id="MFC4604347.1"/>
    </source>
</evidence>
<organism evidence="2 3">
    <name type="scientific">Rhodococcus kronopolitis</name>
    <dbReference type="NCBI Taxonomy" id="1460226"/>
    <lineage>
        <taxon>Bacteria</taxon>
        <taxon>Bacillati</taxon>
        <taxon>Actinomycetota</taxon>
        <taxon>Actinomycetes</taxon>
        <taxon>Mycobacteriales</taxon>
        <taxon>Nocardiaceae</taxon>
        <taxon>Rhodococcus</taxon>
    </lineage>
</organism>
<accession>A0ABV9FRA3</accession>
<evidence type="ECO:0000256" key="1">
    <source>
        <dbReference type="SAM" id="MobiDB-lite"/>
    </source>
</evidence>
<dbReference type="Proteomes" id="UP001595914">
    <property type="component" value="Unassembled WGS sequence"/>
</dbReference>
<dbReference type="SMART" id="SM01236">
    <property type="entry name" value="Haem_oxygenase_2"/>
    <property type="match status" value="1"/>
</dbReference>
<gene>
    <name evidence="2" type="ORF">ACFO6S_11685</name>
</gene>
<keyword evidence="3" id="KW-1185">Reference proteome</keyword>
<protein>
    <submittedName>
        <fullName evidence="2">Iron-containing redox enzyme family protein</fullName>
        <ecNumber evidence="2">1.-.-.-</ecNumber>
    </submittedName>
</protein>
<dbReference type="EC" id="1.-.-.-" evidence="2"/>
<keyword evidence="2" id="KW-0560">Oxidoreductase</keyword>
<reference evidence="3" key="1">
    <citation type="journal article" date="2019" name="Int. J. Syst. Evol. Microbiol.">
        <title>The Global Catalogue of Microorganisms (GCM) 10K type strain sequencing project: providing services to taxonomists for standard genome sequencing and annotation.</title>
        <authorList>
            <consortium name="The Broad Institute Genomics Platform"/>
            <consortium name="The Broad Institute Genome Sequencing Center for Infectious Disease"/>
            <person name="Wu L."/>
            <person name="Ma J."/>
        </authorList>
    </citation>
    <scope>NUCLEOTIDE SEQUENCE [LARGE SCALE GENOMIC DNA]</scope>
    <source>
        <strain evidence="3">CCUG 54520</strain>
    </source>
</reference>
<proteinExistence type="predicted"/>
<dbReference type="Pfam" id="PF14518">
    <property type="entry name" value="Haem_oxygenas_2"/>
    <property type="match status" value="1"/>
</dbReference>
<dbReference type="Gene3D" id="1.20.910.10">
    <property type="entry name" value="Heme oxygenase-like"/>
    <property type="match status" value="1"/>
</dbReference>
<dbReference type="GO" id="GO:0016491">
    <property type="term" value="F:oxidoreductase activity"/>
    <property type="evidence" value="ECO:0007669"/>
    <property type="project" value="UniProtKB-KW"/>
</dbReference>
<dbReference type="InterPro" id="IPR016084">
    <property type="entry name" value="Haem_Oase-like_multi-hlx"/>
</dbReference>
<name>A0ABV9FRA3_9NOCA</name>